<organism evidence="8 9">
    <name type="scientific">Mycolicibacterium arabiense</name>
    <dbReference type="NCBI Taxonomy" id="1286181"/>
    <lineage>
        <taxon>Bacteria</taxon>
        <taxon>Bacillati</taxon>
        <taxon>Actinomycetota</taxon>
        <taxon>Actinomycetes</taxon>
        <taxon>Mycobacteriales</taxon>
        <taxon>Mycobacteriaceae</taxon>
        <taxon>Mycolicibacterium</taxon>
    </lineage>
</organism>
<evidence type="ECO:0000256" key="4">
    <source>
        <dbReference type="ARBA" id="ARBA00022989"/>
    </source>
</evidence>
<evidence type="ECO:0000256" key="3">
    <source>
        <dbReference type="ARBA" id="ARBA00022692"/>
    </source>
</evidence>
<evidence type="ECO:0000313" key="9">
    <source>
        <dbReference type="Proteomes" id="UP000467428"/>
    </source>
</evidence>
<dbReference type="KEGG" id="marz:MARA_46430"/>
<sequence>MTGAALALAAALLLAPASPRRRLIRREARRRTVGRGPVTAAALTALVTLAFVMPIPVVAAAAVLVATLGRRRHASRRHGRRSEEAGVLQSGLAVLIGELRVGAHPVAAFETAARETHGPVAAALSDVAARARLGADVGSGLLAVADGSASPAYWERLSACWGLAQAHGLAIATLLRTAQRDIVERERFASRVRAGMAGARATAAILAGLPMLGIGLGQLIGADPVPFLLSDGLGGWLLLVGTGLVCAGLLWSDRIVDRVVA</sequence>
<dbReference type="RefSeq" id="WP_163921334.1">
    <property type="nucleotide sequence ID" value="NZ_AP022593.1"/>
</dbReference>
<name>A0A7I7S5B2_9MYCO</name>
<dbReference type="PANTHER" id="PTHR35007">
    <property type="entry name" value="INTEGRAL MEMBRANE PROTEIN-RELATED"/>
    <property type="match status" value="1"/>
</dbReference>
<proteinExistence type="predicted"/>
<reference evidence="8 9" key="1">
    <citation type="journal article" date="2019" name="Emerg. Microbes Infect.">
        <title>Comprehensive subspecies identification of 175 nontuberculous mycobacteria species based on 7547 genomic profiles.</title>
        <authorList>
            <person name="Matsumoto Y."/>
            <person name="Kinjo T."/>
            <person name="Motooka D."/>
            <person name="Nabeya D."/>
            <person name="Jung N."/>
            <person name="Uechi K."/>
            <person name="Horii T."/>
            <person name="Iida T."/>
            <person name="Fujita J."/>
            <person name="Nakamura S."/>
        </authorList>
    </citation>
    <scope>NUCLEOTIDE SEQUENCE [LARGE SCALE GENOMIC DNA]</scope>
    <source>
        <strain evidence="8 9">JCM 18538</strain>
    </source>
</reference>
<dbReference type="AlphaFoldDB" id="A0A7I7S5B2"/>
<keyword evidence="3 6" id="KW-0812">Transmembrane</keyword>
<evidence type="ECO:0000256" key="5">
    <source>
        <dbReference type="ARBA" id="ARBA00023136"/>
    </source>
</evidence>
<dbReference type="GO" id="GO:0005886">
    <property type="term" value="C:plasma membrane"/>
    <property type="evidence" value="ECO:0007669"/>
    <property type="project" value="UniProtKB-SubCell"/>
</dbReference>
<geneLocation type="plasmid" evidence="9">
    <name>pjcm18538 dna</name>
</geneLocation>
<keyword evidence="4 6" id="KW-1133">Transmembrane helix</keyword>
<dbReference type="Pfam" id="PF00482">
    <property type="entry name" value="T2SSF"/>
    <property type="match status" value="1"/>
</dbReference>
<feature type="domain" description="Type II secretion system protein GspF" evidence="7">
    <location>
        <begin position="94"/>
        <end position="213"/>
    </location>
</feature>
<keyword evidence="2" id="KW-1003">Cell membrane</keyword>
<comment type="subcellular location">
    <subcellularLocation>
        <location evidence="1">Cell membrane</location>
        <topology evidence="1">Multi-pass membrane protein</topology>
    </subcellularLocation>
</comment>
<feature type="transmembrane region" description="Helical" evidence="6">
    <location>
        <begin position="43"/>
        <end position="68"/>
    </location>
</feature>
<evidence type="ECO:0000256" key="1">
    <source>
        <dbReference type="ARBA" id="ARBA00004651"/>
    </source>
</evidence>
<accession>A0A7I7S5B2</accession>
<protein>
    <recommendedName>
        <fullName evidence="7">Type II secretion system protein GspF domain-containing protein</fullName>
    </recommendedName>
</protein>
<gene>
    <name evidence="8" type="ORF">MARA_46430</name>
</gene>
<dbReference type="EMBL" id="AP022593">
    <property type="protein sequence ID" value="BBY51175.1"/>
    <property type="molecule type" value="Genomic_DNA"/>
</dbReference>
<dbReference type="PANTHER" id="PTHR35007:SF4">
    <property type="entry name" value="CONSERVED TRANSMEMBRANE PROTEIN-RELATED"/>
    <property type="match status" value="1"/>
</dbReference>
<feature type="transmembrane region" description="Helical" evidence="6">
    <location>
        <begin position="233"/>
        <end position="251"/>
    </location>
</feature>
<dbReference type="Proteomes" id="UP000467428">
    <property type="component" value="Chromosome"/>
</dbReference>
<keyword evidence="5 6" id="KW-0472">Membrane</keyword>
<dbReference type="InterPro" id="IPR018076">
    <property type="entry name" value="T2SS_GspF_dom"/>
</dbReference>
<evidence type="ECO:0000313" key="8">
    <source>
        <dbReference type="EMBL" id="BBY51175.1"/>
    </source>
</evidence>
<evidence type="ECO:0000256" key="2">
    <source>
        <dbReference type="ARBA" id="ARBA00022475"/>
    </source>
</evidence>
<evidence type="ECO:0000259" key="7">
    <source>
        <dbReference type="Pfam" id="PF00482"/>
    </source>
</evidence>
<evidence type="ECO:0000256" key="6">
    <source>
        <dbReference type="SAM" id="Phobius"/>
    </source>
</evidence>
<keyword evidence="9" id="KW-1185">Reference proteome</keyword>
<feature type="transmembrane region" description="Helical" evidence="6">
    <location>
        <begin position="201"/>
        <end position="221"/>
    </location>
</feature>